<dbReference type="EMBL" id="JADCNL010000004">
    <property type="protein sequence ID" value="KAG0485507.1"/>
    <property type="molecule type" value="Genomic_DNA"/>
</dbReference>
<dbReference type="PROSITE" id="PS00107">
    <property type="entry name" value="PROTEIN_KINASE_ATP"/>
    <property type="match status" value="1"/>
</dbReference>
<dbReference type="AlphaFoldDB" id="A0A835RG04"/>
<accession>A0A835RG04</accession>
<protein>
    <submittedName>
        <fullName evidence="2">Uncharacterized protein</fullName>
    </submittedName>
</protein>
<organism evidence="2 3">
    <name type="scientific">Vanilla planifolia</name>
    <name type="common">Vanilla</name>
    <dbReference type="NCBI Taxonomy" id="51239"/>
    <lineage>
        <taxon>Eukaryota</taxon>
        <taxon>Viridiplantae</taxon>
        <taxon>Streptophyta</taxon>
        <taxon>Embryophyta</taxon>
        <taxon>Tracheophyta</taxon>
        <taxon>Spermatophyta</taxon>
        <taxon>Magnoliopsida</taxon>
        <taxon>Liliopsida</taxon>
        <taxon>Asparagales</taxon>
        <taxon>Orchidaceae</taxon>
        <taxon>Vanilloideae</taxon>
        <taxon>Vanilleae</taxon>
        <taxon>Vanilla</taxon>
    </lineage>
</organism>
<feature type="binding site" evidence="1">
    <location>
        <position position="90"/>
    </location>
    <ligand>
        <name>ATP</name>
        <dbReference type="ChEBI" id="CHEBI:30616"/>
    </ligand>
</feature>
<dbReference type="SUPFAM" id="SSF56112">
    <property type="entry name" value="Protein kinase-like (PK-like)"/>
    <property type="match status" value="1"/>
</dbReference>
<evidence type="ECO:0000313" key="2">
    <source>
        <dbReference type="EMBL" id="KAG0485507.1"/>
    </source>
</evidence>
<sequence>MGNYCCAAPVDPSENRVKAAKKKKGKKPNPFTVEYNRTPNAGVPKLVVLENPTGRDIGSRYELGNELGRGEFGITHLCTDKETGEKFACKSISRRS</sequence>
<evidence type="ECO:0000256" key="1">
    <source>
        <dbReference type="PROSITE-ProRule" id="PRU10141"/>
    </source>
</evidence>
<dbReference type="Gene3D" id="3.30.200.20">
    <property type="entry name" value="Phosphorylase Kinase, domain 1"/>
    <property type="match status" value="1"/>
</dbReference>
<comment type="caution">
    <text evidence="2">The sequence shown here is derived from an EMBL/GenBank/DDBJ whole genome shotgun (WGS) entry which is preliminary data.</text>
</comment>
<dbReference type="InterPro" id="IPR011009">
    <property type="entry name" value="Kinase-like_dom_sf"/>
</dbReference>
<keyword evidence="1" id="KW-0067">ATP-binding</keyword>
<reference evidence="2 3" key="1">
    <citation type="journal article" date="2020" name="Nat. Food">
        <title>A phased Vanilla planifolia genome enables genetic improvement of flavour and production.</title>
        <authorList>
            <person name="Hasing T."/>
            <person name="Tang H."/>
            <person name="Brym M."/>
            <person name="Khazi F."/>
            <person name="Huang T."/>
            <person name="Chambers A.H."/>
        </authorList>
    </citation>
    <scope>NUCLEOTIDE SEQUENCE [LARGE SCALE GENOMIC DNA]</scope>
    <source>
        <tissue evidence="2">Leaf</tissue>
    </source>
</reference>
<keyword evidence="1" id="KW-0547">Nucleotide-binding</keyword>
<name>A0A835RG04_VANPL</name>
<dbReference type="GO" id="GO:0005524">
    <property type="term" value="F:ATP binding"/>
    <property type="evidence" value="ECO:0007669"/>
    <property type="project" value="UniProtKB-UniRule"/>
</dbReference>
<gene>
    <name evidence="2" type="ORF">HPP92_009586</name>
</gene>
<keyword evidence="3" id="KW-1185">Reference proteome</keyword>
<dbReference type="InterPro" id="IPR017441">
    <property type="entry name" value="Protein_kinase_ATP_BS"/>
</dbReference>
<dbReference type="Proteomes" id="UP000636800">
    <property type="component" value="Unassembled WGS sequence"/>
</dbReference>
<proteinExistence type="predicted"/>
<evidence type="ECO:0000313" key="3">
    <source>
        <dbReference type="Proteomes" id="UP000636800"/>
    </source>
</evidence>
<dbReference type="OrthoDB" id="44756at2759"/>